<dbReference type="PANTHER" id="PTHR43135:SF3">
    <property type="entry name" value="ALPHA-D-RIBOSE 1-METHYLPHOSPHONATE 5-TRIPHOSPHATE DIPHOSPHATASE"/>
    <property type="match status" value="1"/>
</dbReference>
<dbReference type="SUPFAM" id="SSF51338">
    <property type="entry name" value="Composite domain of metallo-dependent hydrolases"/>
    <property type="match status" value="1"/>
</dbReference>
<accession>A0AAJ6VRM2</accession>
<dbReference type="VEuPathDB" id="FungiDB:An12g07250"/>
<dbReference type="SUPFAM" id="SSF51556">
    <property type="entry name" value="Metallo-dependent hydrolases"/>
    <property type="match status" value="2"/>
</dbReference>
<dbReference type="PANTHER" id="PTHR43135">
    <property type="entry name" value="ALPHA-D-RIBOSE 1-METHYLPHOSPHONATE 5-TRIPHOSPHATE DIPHOSPHATASE"/>
    <property type="match status" value="1"/>
</dbReference>
<sequence>MTVKEDTFIPLYRTSSFGRPRGRATRQWQLPICAGICAAAILLVGANPRELLLSTSATTHHDFYDGLQQCYDAERQLHVPDAGDSSRQNNPRWNPVSGQATPVVIQNATLFDGESTLSDAVDIFFEAGVITSVVPTGSGDAPPENANIIDVHGKHVTPGLVDMHSHHLLMPFPQVAATSDVNEKSLGPITPFVRAIDGFTPSDPAIRIIASGGVTSSLVLPGSANIVGGEAYPIKNLPFPGEHGEPIIEELLLEHGIPEQDRRRYLKMACGENPKRNYQHTRMGLAWLLREKLAEAREIEQRQAAWCRGALEIEHTRFDRARHISRFLEQQGRRPDSFELATFVALIRGELNVNVHCYTPEDLERMLVVLHEFGIHPRAFHHALEAWQVPELLKRLEPNVTVATFADNALFKAEAYEANLRAGKILNEHGVRVAFKSDHTGEENYAKYLLDQASIAHSFGLPADKALQSVTSVPAHSVQQSHRIGYLRPGYDADIVIWDSHPLQVGATAVEVFIDGRPLLQKGDIADESSSFGVDDLQRVPETRPTIDLDQRTNVCSKSRLVFTGIQKALIDSPSLDQATDDLVLVVEDNTLACLGAKQTCLRGEDEGVTEVALNNGYLTPGLIAFGNNLGIQAISSEESTGDGSSGPTGDILNEAKSVHFAKYGAHLHGVAFGRARIGGVTRAITPPHGSGLVRGVSVGLRTGPNVTILDGGIWKDDVALHFVIGQGAKDGDTPTVASGIQTLRQILQEGSKSDAEQHGVYAQAANGSLPLVVETYNEDDIAQLVLVKRDFPATNLIIYGGHSAALVAKPLAEAGIPVILTGNLGAPDRWEKKNALPGPPLSDSSAKVLIEAGVQLGLALQGDSRLHGLAREARWAAKQAGLSDKEALALVSSNIEQILGLKSAVNVSQAYTGDFVLWDGNPLRGEGSVVVAVRFDWMQKCCTWYLTATVELPIAYSGNCSKGRGEGENLSESLVDVHLFLDDRVDNGALGWEDLLDNVRVIRAEGNHFSLMDASNGGSWGPKFGRCSGRLGLFQWY</sequence>
<reference evidence="2" key="1">
    <citation type="submission" date="2025-02" db="EMBL/GenBank/DDBJ databases">
        <authorList>
            <consortium name="NCBI Genome Project"/>
        </authorList>
    </citation>
    <scope>NUCLEOTIDE SEQUENCE</scope>
</reference>
<dbReference type="InterPro" id="IPR011059">
    <property type="entry name" value="Metal-dep_hydrolase_composite"/>
</dbReference>
<evidence type="ECO:0000313" key="2">
    <source>
        <dbReference type="RefSeq" id="XP_001395778.3"/>
    </source>
</evidence>
<dbReference type="RefSeq" id="XP_001395778.3">
    <property type="nucleotide sequence ID" value="XM_001395741.3"/>
</dbReference>
<protein>
    <recommendedName>
        <fullName evidence="1">Amidohydrolase-related domain-containing protein</fullName>
    </recommendedName>
</protein>
<evidence type="ECO:0000259" key="1">
    <source>
        <dbReference type="Pfam" id="PF01979"/>
    </source>
</evidence>
<dbReference type="Gene3D" id="3.20.20.140">
    <property type="entry name" value="Metal-dependent hydrolases"/>
    <property type="match status" value="2"/>
</dbReference>
<dbReference type="GeneID" id="4986074"/>
<dbReference type="AlphaFoldDB" id="A0AAJ6VRM2"/>
<reference evidence="2" key="2">
    <citation type="submission" date="2025-08" db="UniProtKB">
        <authorList>
            <consortium name="RefSeq"/>
        </authorList>
    </citation>
    <scope>IDENTIFICATION</scope>
</reference>
<dbReference type="InterPro" id="IPR032466">
    <property type="entry name" value="Metal_Hydrolase"/>
</dbReference>
<proteinExistence type="predicted"/>
<name>A0AAJ6VRM2_ASPNG</name>
<dbReference type="KEGG" id="ang:An12g07250"/>
<organism evidence="2">
    <name type="scientific">Aspergillus niger</name>
    <dbReference type="NCBI Taxonomy" id="5061"/>
    <lineage>
        <taxon>Eukaryota</taxon>
        <taxon>Fungi</taxon>
        <taxon>Dikarya</taxon>
        <taxon>Ascomycota</taxon>
        <taxon>Pezizomycotina</taxon>
        <taxon>Eurotiomycetes</taxon>
        <taxon>Eurotiomycetidae</taxon>
        <taxon>Eurotiales</taxon>
        <taxon>Aspergillaceae</taxon>
        <taxon>Aspergillus</taxon>
        <taxon>Aspergillus subgen. Circumdati</taxon>
    </lineage>
</organism>
<gene>
    <name evidence="2" type="ORF">An12g07250</name>
</gene>
<feature type="domain" description="Amidohydrolase-related" evidence="1">
    <location>
        <begin position="422"/>
        <end position="507"/>
    </location>
</feature>
<dbReference type="InterPro" id="IPR051781">
    <property type="entry name" value="Metallo-dep_Hydrolase"/>
</dbReference>
<dbReference type="InterPro" id="IPR006680">
    <property type="entry name" value="Amidohydro-rel"/>
</dbReference>
<dbReference type="Pfam" id="PF01979">
    <property type="entry name" value="Amidohydro_1"/>
    <property type="match status" value="1"/>
</dbReference>